<comment type="caution">
    <text evidence="3">The sequence shown here is derived from an EMBL/GenBank/DDBJ whole genome shotgun (WGS) entry which is preliminary data.</text>
</comment>
<feature type="region of interest" description="Disordered" evidence="1">
    <location>
        <begin position="142"/>
        <end position="294"/>
    </location>
</feature>
<dbReference type="Proteomes" id="UP000694255">
    <property type="component" value="Unassembled WGS sequence"/>
</dbReference>
<dbReference type="OrthoDB" id="10663545at2759"/>
<keyword evidence="2" id="KW-0732">Signal</keyword>
<evidence type="ECO:0000256" key="2">
    <source>
        <dbReference type="SAM" id="SignalP"/>
    </source>
</evidence>
<dbReference type="AlphaFoldDB" id="A0A8J5UEN5"/>
<proteinExistence type="predicted"/>
<accession>A0A8J5UEN5</accession>
<feature type="compositionally biased region" description="Low complexity" evidence="1">
    <location>
        <begin position="254"/>
        <end position="269"/>
    </location>
</feature>
<feature type="compositionally biased region" description="Low complexity" evidence="1">
    <location>
        <begin position="283"/>
        <end position="294"/>
    </location>
</feature>
<feature type="compositionally biased region" description="Polar residues" evidence="1">
    <location>
        <begin position="238"/>
        <end position="253"/>
    </location>
</feature>
<feature type="compositionally biased region" description="Acidic residues" evidence="1">
    <location>
        <begin position="201"/>
        <end position="214"/>
    </location>
</feature>
<dbReference type="GeneID" id="73472015"/>
<reference evidence="3 4" key="1">
    <citation type="journal article" date="2021" name="DNA Res.">
        <title>Genome analysis of Candida subhashii reveals its hybrid nature and dual mitochondrial genome conformations.</title>
        <authorList>
            <person name="Mixao V."/>
            <person name="Hegedusova E."/>
            <person name="Saus E."/>
            <person name="Pryszcz L.P."/>
            <person name="Cillingova A."/>
            <person name="Nosek J."/>
            <person name="Gabaldon T."/>
        </authorList>
    </citation>
    <scope>NUCLEOTIDE SEQUENCE [LARGE SCALE GENOMIC DNA]</scope>
    <source>
        <strain evidence="3 4">CBS 10753</strain>
    </source>
</reference>
<evidence type="ECO:0000313" key="3">
    <source>
        <dbReference type="EMBL" id="KAG7661323.1"/>
    </source>
</evidence>
<evidence type="ECO:0000313" key="4">
    <source>
        <dbReference type="Proteomes" id="UP000694255"/>
    </source>
</evidence>
<feature type="compositionally biased region" description="Low complexity" evidence="1">
    <location>
        <begin position="148"/>
        <end position="176"/>
    </location>
</feature>
<keyword evidence="4" id="KW-1185">Reference proteome</keyword>
<feature type="chain" id="PRO_5035172918" evidence="2">
    <location>
        <begin position="17"/>
        <end position="328"/>
    </location>
</feature>
<protein>
    <submittedName>
        <fullName evidence="3">Uncharacterized protein</fullName>
    </submittedName>
</protein>
<name>A0A8J5UEN5_9ASCO</name>
<feature type="signal peptide" evidence="2">
    <location>
        <begin position="1"/>
        <end position="16"/>
    </location>
</feature>
<dbReference type="EMBL" id="JAGSYN010000222">
    <property type="protein sequence ID" value="KAG7661323.1"/>
    <property type="molecule type" value="Genomic_DNA"/>
</dbReference>
<sequence length="328" mass="34988">MKTILFCLLIWSQITASEIVKTFTLRATGEGITGFYYVGSLNEKLFGDKDALPVVLYLHDTGEIENVSGEFLKQGPFAILETEAVEDRGWWFETVEDHELLTHDGTSRFYFGTDEHYQMYRSFTLTRYAFTFPVKLEIHNADTHPGQDSSSSSKSSTDIISSRVSDVDSGVSSSIIIDDDPSAVDGKSSDTVVDGNATPIDEPDEPTDIDDPDNPSDTAGDVPVVGETPIAGEDDNVPPQNDQVNTQPDGQTIGTAPPTNTDGATTPTTLIATGETHPDEGPDGQVQPTGTGQGGATTAVITTLVNNAAKMELIGMTGLVILIGGLIL</sequence>
<dbReference type="RefSeq" id="XP_049261556.1">
    <property type="nucleotide sequence ID" value="XM_049409257.1"/>
</dbReference>
<evidence type="ECO:0000256" key="1">
    <source>
        <dbReference type="SAM" id="MobiDB-lite"/>
    </source>
</evidence>
<organism evidence="3 4">
    <name type="scientific">[Candida] subhashii</name>
    <dbReference type="NCBI Taxonomy" id="561895"/>
    <lineage>
        <taxon>Eukaryota</taxon>
        <taxon>Fungi</taxon>
        <taxon>Dikarya</taxon>
        <taxon>Ascomycota</taxon>
        <taxon>Saccharomycotina</taxon>
        <taxon>Pichiomycetes</taxon>
        <taxon>Debaryomycetaceae</taxon>
        <taxon>Spathaspora</taxon>
    </lineage>
</organism>
<gene>
    <name evidence="3" type="ORF">J8A68_005215</name>
</gene>